<accession>A0A8R1YFW8</accession>
<evidence type="ECO:0000256" key="1">
    <source>
        <dbReference type="ARBA" id="ARBA00005776"/>
    </source>
</evidence>
<dbReference type="PANTHER" id="PTHR11373:SF4">
    <property type="entry name" value="DEOXYNUCLEOSIDE TRIPHOSPHATE TRIPHOSPHOHYDROLASE SAMHD1"/>
    <property type="match status" value="1"/>
</dbReference>
<feature type="region of interest" description="Disordered" evidence="2">
    <location>
        <begin position="488"/>
        <end position="515"/>
    </location>
</feature>
<dbReference type="GO" id="GO:0006203">
    <property type="term" value="P:dGTP catabolic process"/>
    <property type="evidence" value="ECO:0000318"/>
    <property type="project" value="GO_Central"/>
</dbReference>
<dbReference type="EnsemblMetazoa" id="PPA20048.1">
    <property type="protein sequence ID" value="PPA20048.1"/>
    <property type="gene ID" value="WBGene00109602"/>
</dbReference>
<feature type="compositionally biased region" description="Basic and acidic residues" evidence="2">
    <location>
        <begin position="503"/>
        <end position="515"/>
    </location>
</feature>
<protein>
    <submittedName>
        <fullName evidence="3">HD domain-containing protein</fullName>
    </submittedName>
</protein>
<accession>A0A2A6B8W0</accession>
<comment type="similarity">
    <text evidence="1">Belongs to the SAMHD1 family.</text>
</comment>
<evidence type="ECO:0000313" key="3">
    <source>
        <dbReference type="EnsemblMetazoa" id="PPA20048.1"/>
    </source>
</evidence>
<dbReference type="InterPro" id="IPR006674">
    <property type="entry name" value="HD_domain"/>
</dbReference>
<dbReference type="InterPro" id="IPR003607">
    <property type="entry name" value="HD/PDEase_dom"/>
</dbReference>
<dbReference type="Pfam" id="PF01966">
    <property type="entry name" value="HD"/>
    <property type="match status" value="1"/>
</dbReference>
<evidence type="ECO:0000313" key="4">
    <source>
        <dbReference type="Proteomes" id="UP000005239"/>
    </source>
</evidence>
<proteinExistence type="inferred from homology"/>
<organism evidence="3 4">
    <name type="scientific">Pristionchus pacificus</name>
    <name type="common">Parasitic nematode worm</name>
    <dbReference type="NCBI Taxonomy" id="54126"/>
    <lineage>
        <taxon>Eukaryota</taxon>
        <taxon>Metazoa</taxon>
        <taxon>Ecdysozoa</taxon>
        <taxon>Nematoda</taxon>
        <taxon>Chromadorea</taxon>
        <taxon>Rhabditida</taxon>
        <taxon>Rhabditina</taxon>
        <taxon>Diplogasteromorpha</taxon>
        <taxon>Diplogasteroidea</taxon>
        <taxon>Neodiplogasteridae</taxon>
        <taxon>Pristionchus</taxon>
    </lineage>
</organism>
<dbReference type="AlphaFoldDB" id="A0A2A6B8W0"/>
<gene>
    <name evidence="3" type="primary">WBGene00109602</name>
</gene>
<reference evidence="4" key="1">
    <citation type="journal article" date="2008" name="Nat. Genet.">
        <title>The Pristionchus pacificus genome provides a unique perspective on nematode lifestyle and parasitism.</title>
        <authorList>
            <person name="Dieterich C."/>
            <person name="Clifton S.W."/>
            <person name="Schuster L.N."/>
            <person name="Chinwalla A."/>
            <person name="Delehaunty K."/>
            <person name="Dinkelacker I."/>
            <person name="Fulton L."/>
            <person name="Fulton R."/>
            <person name="Godfrey J."/>
            <person name="Minx P."/>
            <person name="Mitreva M."/>
            <person name="Roeseler W."/>
            <person name="Tian H."/>
            <person name="Witte H."/>
            <person name="Yang S.P."/>
            <person name="Wilson R.K."/>
            <person name="Sommer R.J."/>
        </authorList>
    </citation>
    <scope>NUCLEOTIDE SEQUENCE [LARGE SCALE GENOMIC DNA]</scope>
    <source>
        <strain evidence="4">PS312</strain>
    </source>
</reference>
<dbReference type="GO" id="GO:0008832">
    <property type="term" value="F:dGTPase activity"/>
    <property type="evidence" value="ECO:0000318"/>
    <property type="project" value="GO_Central"/>
</dbReference>
<sequence length="515" mass="58146">MSGRAAGGTQAIRRVNDIVHTSIALPRPLDVLVDTVEFQRLRNVKQLGAAPYVFPSGNHSRFTHSIGTCHIAQLVLEKLKSDASLAVNAEDVICVSIAALCHDIGHGPYSHLYDGPFMAAIGKDGGWTHEAGSKAILRRMFEKEKVERALRECLGGNDEERYKRNLEFIVELISPPEKMVINGKWMCKGRPREKSFLYDIVSNVHDGFDVDKFDYVLRDSLLAGFGIRFSKESMLRVVNNIRVLPCPTLGIRRICFASKTADELLSLADSRHVLHARVYQHKTVGLIEAMIVKAFIAAEPHISFKNKNGEQFKLSDIHADYDVFCSVDDSVLQMIMTSENANLERAKSYLTAIAERDLARRVAYVECAPSQSDKLRNIGKDRIKVAQTLQKQLVELGKEYQVEDDDVYVICRRIYSGLDDYRHPMSEALVYDNKEKAPVARRLDKTWLELRASTHTTMISFALYLSRRLTENTVDFLRTEFEAALEDKGIEVRSNEGPSPKRPRTDKGDAEENNN</sequence>
<dbReference type="CDD" id="cd00077">
    <property type="entry name" value="HDc"/>
    <property type="match status" value="1"/>
</dbReference>
<evidence type="ECO:0000256" key="2">
    <source>
        <dbReference type="SAM" id="MobiDB-lite"/>
    </source>
</evidence>
<dbReference type="SUPFAM" id="SSF109604">
    <property type="entry name" value="HD-domain/PDEase-like"/>
    <property type="match status" value="1"/>
</dbReference>
<dbReference type="InterPro" id="IPR050135">
    <property type="entry name" value="dGTPase-like"/>
</dbReference>
<keyword evidence="4" id="KW-1185">Reference proteome</keyword>
<reference evidence="3" key="2">
    <citation type="submission" date="2022-06" db="UniProtKB">
        <authorList>
            <consortium name="EnsemblMetazoa"/>
        </authorList>
    </citation>
    <scope>IDENTIFICATION</scope>
    <source>
        <strain evidence="3">PS312</strain>
    </source>
</reference>
<name>A0A2A6B8W0_PRIPA</name>
<dbReference type="PANTHER" id="PTHR11373">
    <property type="entry name" value="DEOXYNUCLEOSIDE TRIPHOSPHATE TRIPHOSPHOHYDROLASE"/>
    <property type="match status" value="1"/>
</dbReference>
<dbReference type="OrthoDB" id="9991235at2759"/>
<dbReference type="SMART" id="SM00471">
    <property type="entry name" value="HDc"/>
    <property type="match status" value="1"/>
</dbReference>
<dbReference type="GO" id="GO:0005634">
    <property type="term" value="C:nucleus"/>
    <property type="evidence" value="ECO:0000318"/>
    <property type="project" value="GO_Central"/>
</dbReference>
<dbReference type="Proteomes" id="UP000005239">
    <property type="component" value="Unassembled WGS sequence"/>
</dbReference>
<dbReference type="Gene3D" id="1.10.3210.10">
    <property type="entry name" value="Hypothetical protein af1432"/>
    <property type="match status" value="1"/>
</dbReference>